<dbReference type="EMBL" id="QWZQ01000058">
    <property type="protein sequence ID" value="RRK09412.1"/>
    <property type="molecule type" value="Genomic_DNA"/>
</dbReference>
<name>A0A3R8J5A3_9LACO</name>
<sequence length="74" mass="9232">MKWKSIWRHTRYILRILAIYFFLIQGPYDWWIGKTGYHLWMYVMDIIGIAALFFVVEVIYNYFRQRVLSHRAKK</sequence>
<dbReference type="RefSeq" id="WP_125073274.1">
    <property type="nucleotide sequence ID" value="NZ_QWZQ01000058.1"/>
</dbReference>
<proteinExistence type="predicted"/>
<reference evidence="2 3" key="1">
    <citation type="submission" date="2018-08" db="EMBL/GenBank/DDBJ databases">
        <title>Genome Lactobacillus garii FI11369.</title>
        <authorList>
            <person name="Diaz M."/>
            <person name="Narbad A."/>
        </authorList>
    </citation>
    <scope>NUCLEOTIDE SEQUENCE [LARGE SCALE GENOMIC DNA]</scope>
    <source>
        <strain evidence="2 3">FI11369</strain>
    </source>
</reference>
<keyword evidence="1" id="KW-0812">Transmembrane</keyword>
<keyword evidence="3" id="KW-1185">Reference proteome</keyword>
<keyword evidence="1" id="KW-0472">Membrane</keyword>
<protein>
    <submittedName>
        <fullName evidence="2">Uncharacterized protein</fullName>
    </submittedName>
</protein>
<dbReference type="AlphaFoldDB" id="A0A3R8J5A3"/>
<evidence type="ECO:0000256" key="1">
    <source>
        <dbReference type="SAM" id="Phobius"/>
    </source>
</evidence>
<dbReference type="Proteomes" id="UP000283633">
    <property type="component" value="Unassembled WGS sequence"/>
</dbReference>
<feature type="transmembrane region" description="Helical" evidence="1">
    <location>
        <begin position="12"/>
        <end position="33"/>
    </location>
</feature>
<keyword evidence="1" id="KW-1133">Transmembrane helix</keyword>
<evidence type="ECO:0000313" key="3">
    <source>
        <dbReference type="Proteomes" id="UP000283633"/>
    </source>
</evidence>
<organism evidence="2 3">
    <name type="scientific">Lactiplantibacillus garii</name>
    <dbReference type="NCBI Taxonomy" id="2306423"/>
    <lineage>
        <taxon>Bacteria</taxon>
        <taxon>Bacillati</taxon>
        <taxon>Bacillota</taxon>
        <taxon>Bacilli</taxon>
        <taxon>Lactobacillales</taxon>
        <taxon>Lactobacillaceae</taxon>
        <taxon>Lactiplantibacillus</taxon>
    </lineage>
</organism>
<evidence type="ECO:0000313" key="2">
    <source>
        <dbReference type="EMBL" id="RRK09412.1"/>
    </source>
</evidence>
<dbReference type="OrthoDB" id="2303786at2"/>
<gene>
    <name evidence="2" type="ORF">D1831_12870</name>
</gene>
<comment type="caution">
    <text evidence="2">The sequence shown here is derived from an EMBL/GenBank/DDBJ whole genome shotgun (WGS) entry which is preliminary data.</text>
</comment>
<feature type="transmembrane region" description="Helical" evidence="1">
    <location>
        <begin position="39"/>
        <end position="63"/>
    </location>
</feature>
<accession>A0A3R8J5A3</accession>